<dbReference type="CDD" id="cd18773">
    <property type="entry name" value="PDC1_HK_sensor"/>
    <property type="match status" value="1"/>
</dbReference>
<comment type="subcellular location">
    <subcellularLocation>
        <location evidence="1">Cell membrane</location>
        <topology evidence="1">Multi-pass membrane protein</topology>
    </subcellularLocation>
</comment>
<keyword evidence="5 10" id="KW-1133">Transmembrane helix</keyword>
<dbReference type="Gene3D" id="1.10.287.950">
    <property type="entry name" value="Methyl-accepting chemotaxis protein"/>
    <property type="match status" value="1"/>
</dbReference>
<evidence type="ECO:0000313" key="14">
    <source>
        <dbReference type="Proteomes" id="UP000199662"/>
    </source>
</evidence>
<dbReference type="Pfam" id="PF02743">
    <property type="entry name" value="dCache_1"/>
    <property type="match status" value="1"/>
</dbReference>
<feature type="domain" description="Methyl-accepting transducer" evidence="11">
    <location>
        <begin position="367"/>
        <end position="603"/>
    </location>
</feature>
<keyword evidence="14" id="KW-1185">Reference proteome</keyword>
<evidence type="ECO:0000256" key="2">
    <source>
        <dbReference type="ARBA" id="ARBA00022475"/>
    </source>
</evidence>
<dbReference type="AlphaFoldDB" id="A0A1H7CHU1"/>
<protein>
    <submittedName>
        <fullName evidence="13">Methyl-accepting chemotaxis protein</fullName>
    </submittedName>
</protein>
<dbReference type="CDD" id="cd06225">
    <property type="entry name" value="HAMP"/>
    <property type="match status" value="1"/>
</dbReference>
<reference evidence="13 14" key="1">
    <citation type="submission" date="2016-10" db="EMBL/GenBank/DDBJ databases">
        <authorList>
            <person name="de Groot N.N."/>
        </authorList>
    </citation>
    <scope>NUCLEOTIDE SEQUENCE [LARGE SCALE GENOMIC DNA]</scope>
    <source>
        <strain evidence="13 14">DSM 2179</strain>
    </source>
</reference>
<dbReference type="SUPFAM" id="SSF58104">
    <property type="entry name" value="Methyl-accepting chemotaxis protein (MCP) signaling domain"/>
    <property type="match status" value="1"/>
</dbReference>
<dbReference type="PANTHER" id="PTHR32089:SF112">
    <property type="entry name" value="LYSOZYME-LIKE PROTEIN-RELATED"/>
    <property type="match status" value="1"/>
</dbReference>
<dbReference type="InterPro" id="IPR004089">
    <property type="entry name" value="MCPsignal_dom"/>
</dbReference>
<evidence type="ECO:0000313" key="13">
    <source>
        <dbReference type="EMBL" id="SEJ86200.1"/>
    </source>
</evidence>
<comment type="similarity">
    <text evidence="8">Belongs to the methyl-accepting chemotaxis (MCP) protein family.</text>
</comment>
<dbReference type="STRING" id="84035.SAMN05660742_12055"/>
<dbReference type="GO" id="GO:0005886">
    <property type="term" value="C:plasma membrane"/>
    <property type="evidence" value="ECO:0007669"/>
    <property type="project" value="UniProtKB-SubCell"/>
</dbReference>
<evidence type="ECO:0000259" key="11">
    <source>
        <dbReference type="PROSITE" id="PS50111"/>
    </source>
</evidence>
<keyword evidence="3" id="KW-0145">Chemotaxis</keyword>
<dbReference type="RefSeq" id="WP_091834407.1">
    <property type="nucleotide sequence ID" value="NZ_FNZK01000020.1"/>
</dbReference>
<keyword evidence="7 9" id="KW-0807">Transducer</keyword>
<keyword evidence="6 10" id="KW-0472">Membrane</keyword>
<dbReference type="Gene3D" id="3.30.450.20">
    <property type="entry name" value="PAS domain"/>
    <property type="match status" value="2"/>
</dbReference>
<dbReference type="Proteomes" id="UP000199662">
    <property type="component" value="Unassembled WGS sequence"/>
</dbReference>
<evidence type="ECO:0000256" key="7">
    <source>
        <dbReference type="ARBA" id="ARBA00023224"/>
    </source>
</evidence>
<sequence>MQGSLKTRLIVLLALFACIPVLAGTIINGYVSMTNLRESTLTANLNLNREIAAGIKRSMDNAEGVNAAVAAMPMAQSMDSATLKQALVDIQKKNSQFELIAVLDASGQQIARTSGSNSNRADRDYFQAAMQGKSFATPAYISASTKGLCVTMAAPILNNTGNVIGVVASDVSLKSLWDITDNTKIGAAGYMDIVDDKGTVMAHPDKDKIENKENFSKYDYVSKVIAGTAGSAEGQSTTGIDSLITYAPVESYHWGVITYEPTREVYEAALKNALVMLVILILAVLISIFVAFRVAKGIVDPIHSLMEAAKRISQGDLSHAIEIQGATEINELTAQFNLMVKHLKTLILKTSEASETVSASSEELSASIDSVGHLSDDVLTTVNRVVTDTKEKVLISEQSVAVIQEIVGHIEASVLSAEEVVRSATSSKETASHGARQSEDAIDKITHIQTDVNATAQVIDSLGEKSKKIGQIVDTIAGIAGQTNLLALNAAIEAARAGEHGRGFSVVAEEVSKLAAQSELAANEIATIINEVKQETLTAVVTMEKSRSEVDKGVLSVRQAGDAFKEIYASVESLNEQVNHILQLAIKQKTGSVKMEKAVQDISTFLHTNVDGIEQIASKNESQGASVQEIKTAAGALAQMAVELREEINKFSIH</sequence>
<feature type="domain" description="HAMP" evidence="12">
    <location>
        <begin position="296"/>
        <end position="348"/>
    </location>
</feature>
<dbReference type="InterPro" id="IPR029151">
    <property type="entry name" value="Sensor-like_sf"/>
</dbReference>
<evidence type="ECO:0000256" key="5">
    <source>
        <dbReference type="ARBA" id="ARBA00022989"/>
    </source>
</evidence>
<dbReference type="Pfam" id="PF00015">
    <property type="entry name" value="MCPsignal"/>
    <property type="match status" value="1"/>
</dbReference>
<keyword evidence="2" id="KW-1003">Cell membrane</keyword>
<evidence type="ECO:0000256" key="8">
    <source>
        <dbReference type="ARBA" id="ARBA00029447"/>
    </source>
</evidence>
<evidence type="ECO:0000256" key="6">
    <source>
        <dbReference type="ARBA" id="ARBA00023136"/>
    </source>
</evidence>
<name>A0A1H7CHU1_9FIRM</name>
<dbReference type="GO" id="GO:0007165">
    <property type="term" value="P:signal transduction"/>
    <property type="evidence" value="ECO:0007669"/>
    <property type="project" value="UniProtKB-KW"/>
</dbReference>
<evidence type="ECO:0000256" key="9">
    <source>
        <dbReference type="PROSITE-ProRule" id="PRU00284"/>
    </source>
</evidence>
<dbReference type="CDD" id="cd11386">
    <property type="entry name" value="MCP_signal"/>
    <property type="match status" value="1"/>
</dbReference>
<evidence type="ECO:0000256" key="1">
    <source>
        <dbReference type="ARBA" id="ARBA00004651"/>
    </source>
</evidence>
<gene>
    <name evidence="13" type="ORF">SAMN05660742_12055</name>
</gene>
<dbReference type="GO" id="GO:0006935">
    <property type="term" value="P:chemotaxis"/>
    <property type="evidence" value="ECO:0007669"/>
    <property type="project" value="UniProtKB-KW"/>
</dbReference>
<evidence type="ECO:0000256" key="4">
    <source>
        <dbReference type="ARBA" id="ARBA00022692"/>
    </source>
</evidence>
<accession>A0A1H7CHU1</accession>
<evidence type="ECO:0000256" key="3">
    <source>
        <dbReference type="ARBA" id="ARBA00022500"/>
    </source>
</evidence>
<dbReference type="EMBL" id="FNZK01000020">
    <property type="protein sequence ID" value="SEJ86200.1"/>
    <property type="molecule type" value="Genomic_DNA"/>
</dbReference>
<keyword evidence="4 10" id="KW-0812">Transmembrane</keyword>
<dbReference type="Pfam" id="PF00672">
    <property type="entry name" value="HAMP"/>
    <property type="match status" value="1"/>
</dbReference>
<dbReference type="PROSITE" id="PS50111">
    <property type="entry name" value="CHEMOTAXIS_TRANSDUC_2"/>
    <property type="match status" value="1"/>
</dbReference>
<dbReference type="PANTHER" id="PTHR32089">
    <property type="entry name" value="METHYL-ACCEPTING CHEMOTAXIS PROTEIN MCPB"/>
    <property type="match status" value="1"/>
</dbReference>
<organism evidence="13 14">
    <name type="scientific">Propionispira arboris</name>
    <dbReference type="NCBI Taxonomy" id="84035"/>
    <lineage>
        <taxon>Bacteria</taxon>
        <taxon>Bacillati</taxon>
        <taxon>Bacillota</taxon>
        <taxon>Negativicutes</taxon>
        <taxon>Selenomonadales</taxon>
        <taxon>Selenomonadaceae</taxon>
        <taxon>Propionispira</taxon>
    </lineage>
</organism>
<dbReference type="SMART" id="SM00304">
    <property type="entry name" value="HAMP"/>
    <property type="match status" value="1"/>
</dbReference>
<evidence type="ECO:0000259" key="12">
    <source>
        <dbReference type="PROSITE" id="PS50885"/>
    </source>
</evidence>
<evidence type="ECO:0000256" key="10">
    <source>
        <dbReference type="SAM" id="Phobius"/>
    </source>
</evidence>
<feature type="transmembrane region" description="Helical" evidence="10">
    <location>
        <begin position="273"/>
        <end position="295"/>
    </location>
</feature>
<dbReference type="SUPFAM" id="SSF103190">
    <property type="entry name" value="Sensory domain-like"/>
    <property type="match status" value="1"/>
</dbReference>
<proteinExistence type="inferred from homology"/>
<dbReference type="InterPro" id="IPR033479">
    <property type="entry name" value="dCache_1"/>
</dbReference>
<dbReference type="SMART" id="SM00283">
    <property type="entry name" value="MA"/>
    <property type="match status" value="1"/>
</dbReference>
<dbReference type="CDD" id="cd18774">
    <property type="entry name" value="PDC2_HK_sensor"/>
    <property type="match status" value="1"/>
</dbReference>
<dbReference type="InterPro" id="IPR003660">
    <property type="entry name" value="HAMP_dom"/>
</dbReference>
<dbReference type="PROSITE" id="PS50885">
    <property type="entry name" value="HAMP"/>
    <property type="match status" value="1"/>
</dbReference>